<protein>
    <submittedName>
        <fullName evidence="1">Chemotaxis protein</fullName>
    </submittedName>
</protein>
<proteinExistence type="predicted"/>
<evidence type="ECO:0000313" key="1">
    <source>
        <dbReference type="EMBL" id="AEQ96439.1"/>
    </source>
</evidence>
<name>G7TES4_XANOB</name>
<evidence type="ECO:0000313" key="2">
    <source>
        <dbReference type="Proteomes" id="UP000008851"/>
    </source>
</evidence>
<dbReference type="KEGG" id="xor:XOC_2302"/>
<accession>G7TES4</accession>
<dbReference type="HOGENOM" id="CLU_3049373_0_0_6"/>
<reference evidence="1 2" key="1">
    <citation type="journal article" date="2011" name="J. Bacteriol.">
        <title>Two new complete genome sequences offer insight into host and tissue specificity of plant pathogenic Xanthomonas spp.</title>
        <authorList>
            <person name="Bogdanove A.J."/>
            <person name="Koebnik R."/>
            <person name="Lu H."/>
            <person name="Furutani A."/>
            <person name="Angiuoli S.V."/>
            <person name="Patil P.B."/>
            <person name="Van Sluys M.A."/>
            <person name="Ryan R.P."/>
            <person name="Meyer D.F."/>
            <person name="Han S.W."/>
            <person name="Aparna G."/>
            <person name="Rajaram M."/>
            <person name="Delcher A.L."/>
            <person name="Phillippy A.M."/>
            <person name="Puiu D."/>
            <person name="Schatz M.C."/>
            <person name="Shumway M."/>
            <person name="Sommer D.D."/>
            <person name="Trapnell C."/>
            <person name="Benahmed F."/>
            <person name="Dimitrov G."/>
            <person name="Madupu R."/>
            <person name="Radune D."/>
            <person name="Sullivan S."/>
            <person name="Jha G."/>
            <person name="Ishihara H."/>
            <person name="Lee S.W."/>
            <person name="Pandey A."/>
            <person name="Sharma V."/>
            <person name="Sriariyanun M."/>
            <person name="Szurek B."/>
            <person name="Vera-Cruz C.M."/>
            <person name="Dorman K.S."/>
            <person name="Ronald P.C."/>
            <person name="Verdier V."/>
            <person name="Dow J.M."/>
            <person name="Sonti R.V."/>
            <person name="Tsuge S."/>
            <person name="Brendel V.P."/>
            <person name="Rabinowicz P.D."/>
            <person name="Leach J.E."/>
            <person name="White F.F."/>
            <person name="Salzberg S.L."/>
        </authorList>
    </citation>
    <scope>NUCLEOTIDE SEQUENCE [LARGE SCALE GENOMIC DNA]</scope>
    <source>
        <strain evidence="1 2">BLS256</strain>
    </source>
</reference>
<gene>
    <name evidence="1" type="ORF">XOC_2302</name>
</gene>
<sequence length="54" mass="5809">MRALPGEFRTYALAQLAHADDPKAVKNYFDGACGHPPCSTAPGHCQARHEQADS</sequence>
<dbReference type="EMBL" id="CP003057">
    <property type="protein sequence ID" value="AEQ96439.1"/>
    <property type="molecule type" value="Genomic_DNA"/>
</dbReference>
<dbReference type="Proteomes" id="UP000008851">
    <property type="component" value="Chromosome"/>
</dbReference>
<dbReference type="AlphaFoldDB" id="G7TES4"/>
<organism evidence="1 2">
    <name type="scientific">Xanthomonas oryzae pv. oryzicola (strain BLS256)</name>
    <dbReference type="NCBI Taxonomy" id="383407"/>
    <lineage>
        <taxon>Bacteria</taxon>
        <taxon>Pseudomonadati</taxon>
        <taxon>Pseudomonadota</taxon>
        <taxon>Gammaproteobacteria</taxon>
        <taxon>Lysobacterales</taxon>
        <taxon>Lysobacteraceae</taxon>
        <taxon>Xanthomonas</taxon>
    </lineage>
</organism>